<dbReference type="AlphaFoldDB" id="A0A1I8G1M6"/>
<name>A0A1I8G1M6_9PLAT</name>
<dbReference type="InterPro" id="IPR029048">
    <property type="entry name" value="HSP70_C_sf"/>
</dbReference>
<dbReference type="WBParaSite" id="maker-uti_cns_0000518-snap-gene-1.2-mRNA-1">
    <property type="protein sequence ID" value="maker-uti_cns_0000518-snap-gene-1.2-mRNA-1"/>
    <property type="gene ID" value="maker-uti_cns_0000518-snap-gene-1.2"/>
</dbReference>
<reference evidence="2 3" key="1">
    <citation type="submission" date="2016-11" db="UniProtKB">
        <authorList>
            <consortium name="WormBaseParasite"/>
        </authorList>
    </citation>
    <scope>IDENTIFICATION</scope>
</reference>
<dbReference type="Proteomes" id="UP000095280">
    <property type="component" value="Unplaced"/>
</dbReference>
<protein>
    <submittedName>
        <fullName evidence="2 3">Uncharacterized protein</fullName>
    </submittedName>
</protein>
<dbReference type="Gene3D" id="1.20.1270.10">
    <property type="match status" value="1"/>
</dbReference>
<dbReference type="WBParaSite" id="maker-uti_cns_0010326-snap-gene-0.2-mRNA-1">
    <property type="protein sequence ID" value="maker-uti_cns_0010326-snap-gene-0.2-mRNA-1"/>
    <property type="gene ID" value="maker-uti_cns_0010326-snap-gene-0.2"/>
</dbReference>
<proteinExistence type="predicted"/>
<evidence type="ECO:0000313" key="3">
    <source>
        <dbReference type="WBParaSite" id="maker-uti_cns_0010326-snap-gene-0.2-mRNA-1"/>
    </source>
</evidence>
<accession>A0A1I8G1M6</accession>
<sequence>MSLNLSGDYEDPNGDRRLPTTGQLRIQLSMLGDHVWASDTSYDDLFTEDAWKQRLFRRYRQAAGLSPLNCVRHYSYLAHLQRLQRKMEESLKPHRSLEARVKGMKEAVQEAPKSAFDSIQEPKRRQLAEKCNATLRWLAEKERNPASPDEYRRMENDLNSAFQEAFKRRFTLA</sequence>
<organism evidence="1 2">
    <name type="scientific">Macrostomum lignano</name>
    <dbReference type="NCBI Taxonomy" id="282301"/>
    <lineage>
        <taxon>Eukaryota</taxon>
        <taxon>Metazoa</taxon>
        <taxon>Spiralia</taxon>
        <taxon>Lophotrochozoa</taxon>
        <taxon>Platyhelminthes</taxon>
        <taxon>Rhabditophora</taxon>
        <taxon>Macrostomorpha</taxon>
        <taxon>Macrostomida</taxon>
        <taxon>Macrostomidae</taxon>
        <taxon>Macrostomum</taxon>
    </lineage>
</organism>
<keyword evidence="1" id="KW-1185">Reference proteome</keyword>
<evidence type="ECO:0000313" key="2">
    <source>
        <dbReference type="WBParaSite" id="maker-uti_cns_0000518-snap-gene-1.2-mRNA-1"/>
    </source>
</evidence>
<evidence type="ECO:0000313" key="1">
    <source>
        <dbReference type="Proteomes" id="UP000095280"/>
    </source>
</evidence>